<organism evidence="2 3">
    <name type="scientific">Tothia fuscella</name>
    <dbReference type="NCBI Taxonomy" id="1048955"/>
    <lineage>
        <taxon>Eukaryota</taxon>
        <taxon>Fungi</taxon>
        <taxon>Dikarya</taxon>
        <taxon>Ascomycota</taxon>
        <taxon>Pezizomycotina</taxon>
        <taxon>Dothideomycetes</taxon>
        <taxon>Pleosporomycetidae</taxon>
        <taxon>Venturiales</taxon>
        <taxon>Cylindrosympodiaceae</taxon>
        <taxon>Tothia</taxon>
    </lineage>
</organism>
<feature type="compositionally biased region" description="Basic and acidic residues" evidence="1">
    <location>
        <begin position="218"/>
        <end position="228"/>
    </location>
</feature>
<feature type="region of interest" description="Disordered" evidence="1">
    <location>
        <begin position="138"/>
        <end position="273"/>
    </location>
</feature>
<accession>A0A9P4TRU3</accession>
<feature type="compositionally biased region" description="Pro residues" evidence="1">
    <location>
        <begin position="55"/>
        <end position="66"/>
    </location>
</feature>
<dbReference type="AlphaFoldDB" id="A0A9P4TRU3"/>
<sequence length="373" mass="40841">MANQDNGNIPNIPIPPPARLPSFDLTVPLADTINNPSDEILARYPKQTMTIHYPSIPPSPPTPRLPMQPVTEEVEPNESDLESVHPDLSAPEPVDDDDVPSRGFAGPSRAGRYTYISRANFEANGAIDEAVTTAAERREEIARFDDGRTFSESGGEEVEEEEEEAGEDEGQDGDDEKENEGSQDEDDEEMEDVEEDDEEMADVEEEAEDEAEGGDEGDAAREDSREPTSGDTEENSDNREEFQRRRDAAAQQAVSQQAVSSSHSESESNGVAWAPVVPPPPALPVPAPAAPQFPGHYPVGDPTLAPENYKKTRISHPGLIRLMETVRAHNPMGGNGVVLIIRARKGPNKEECEAWDAANPGNEVWRYWDGNMH</sequence>
<dbReference type="EMBL" id="MU007186">
    <property type="protein sequence ID" value="KAF2415681.1"/>
    <property type="molecule type" value="Genomic_DNA"/>
</dbReference>
<feature type="compositionally biased region" description="Basic and acidic residues" evidence="1">
    <location>
        <begin position="138"/>
        <end position="149"/>
    </location>
</feature>
<comment type="caution">
    <text evidence="2">The sequence shown here is derived from an EMBL/GenBank/DDBJ whole genome shotgun (WGS) entry which is preliminary data.</text>
</comment>
<evidence type="ECO:0000313" key="3">
    <source>
        <dbReference type="Proteomes" id="UP000800235"/>
    </source>
</evidence>
<gene>
    <name evidence="2" type="ORF">EJ08DRAFT_666830</name>
</gene>
<proteinExistence type="predicted"/>
<keyword evidence="3" id="KW-1185">Reference proteome</keyword>
<feature type="region of interest" description="Disordered" evidence="1">
    <location>
        <begin position="1"/>
        <end position="21"/>
    </location>
</feature>
<reference evidence="2" key="1">
    <citation type="journal article" date="2020" name="Stud. Mycol.">
        <title>101 Dothideomycetes genomes: a test case for predicting lifestyles and emergence of pathogens.</title>
        <authorList>
            <person name="Haridas S."/>
            <person name="Albert R."/>
            <person name="Binder M."/>
            <person name="Bloem J."/>
            <person name="Labutti K."/>
            <person name="Salamov A."/>
            <person name="Andreopoulos B."/>
            <person name="Baker S."/>
            <person name="Barry K."/>
            <person name="Bills G."/>
            <person name="Bluhm B."/>
            <person name="Cannon C."/>
            <person name="Castanera R."/>
            <person name="Culley D."/>
            <person name="Daum C."/>
            <person name="Ezra D."/>
            <person name="Gonzalez J."/>
            <person name="Henrissat B."/>
            <person name="Kuo A."/>
            <person name="Liang C."/>
            <person name="Lipzen A."/>
            <person name="Lutzoni F."/>
            <person name="Magnuson J."/>
            <person name="Mondo S."/>
            <person name="Nolan M."/>
            <person name="Ohm R."/>
            <person name="Pangilinan J."/>
            <person name="Park H.-J."/>
            <person name="Ramirez L."/>
            <person name="Alfaro M."/>
            <person name="Sun H."/>
            <person name="Tritt A."/>
            <person name="Yoshinaga Y."/>
            <person name="Zwiers L.-H."/>
            <person name="Turgeon B."/>
            <person name="Goodwin S."/>
            <person name="Spatafora J."/>
            <person name="Crous P."/>
            <person name="Grigoriev I."/>
        </authorList>
    </citation>
    <scope>NUCLEOTIDE SEQUENCE</scope>
    <source>
        <strain evidence="2">CBS 130266</strain>
    </source>
</reference>
<feature type="compositionally biased region" description="Low complexity" evidence="1">
    <location>
        <begin position="1"/>
        <end position="11"/>
    </location>
</feature>
<feature type="compositionally biased region" description="Acidic residues" evidence="1">
    <location>
        <begin position="72"/>
        <end position="81"/>
    </location>
</feature>
<dbReference type="Proteomes" id="UP000800235">
    <property type="component" value="Unassembled WGS sequence"/>
</dbReference>
<protein>
    <submittedName>
        <fullName evidence="2">Uncharacterized protein</fullName>
    </submittedName>
</protein>
<feature type="compositionally biased region" description="Low complexity" evidence="1">
    <location>
        <begin position="249"/>
        <end position="273"/>
    </location>
</feature>
<feature type="region of interest" description="Disordered" evidence="1">
    <location>
        <begin position="54"/>
        <end position="113"/>
    </location>
</feature>
<feature type="compositionally biased region" description="Acidic residues" evidence="1">
    <location>
        <begin position="154"/>
        <end position="217"/>
    </location>
</feature>
<evidence type="ECO:0000256" key="1">
    <source>
        <dbReference type="SAM" id="MobiDB-lite"/>
    </source>
</evidence>
<name>A0A9P4TRU3_9PEZI</name>
<evidence type="ECO:0000313" key="2">
    <source>
        <dbReference type="EMBL" id="KAF2415681.1"/>
    </source>
</evidence>
<feature type="compositionally biased region" description="Basic and acidic residues" evidence="1">
    <location>
        <begin position="236"/>
        <end position="248"/>
    </location>
</feature>